<dbReference type="Proteomes" id="UP000199256">
    <property type="component" value="Unassembled WGS sequence"/>
</dbReference>
<dbReference type="EMBL" id="FOAA01000017">
    <property type="protein sequence ID" value="SEL47085.1"/>
    <property type="molecule type" value="Genomic_DNA"/>
</dbReference>
<protein>
    <submittedName>
        <fullName evidence="1">Uncharacterized protein</fullName>
    </submittedName>
</protein>
<dbReference type="STRING" id="1396821.SAMN05444515_11758"/>
<name>A0A1H7QHQ0_9GAMM</name>
<evidence type="ECO:0000313" key="2">
    <source>
        <dbReference type="Proteomes" id="UP000199256"/>
    </source>
</evidence>
<accession>A0A1H7QHQ0</accession>
<sequence length="86" mass="9631">MQGAFSGEGFGCLTNRVVGFHPMRTDSLDTSYRHSAQVTFRPVEPVFLRGQLSQNDFVDEHGHRDRGLEFMVQVNVALGAHGAHRF</sequence>
<proteinExistence type="predicted"/>
<dbReference type="AlphaFoldDB" id="A0A1H7QHQ0"/>
<reference evidence="2" key="1">
    <citation type="submission" date="2016-10" db="EMBL/GenBank/DDBJ databases">
        <authorList>
            <person name="Varghese N."/>
            <person name="Submissions S."/>
        </authorList>
    </citation>
    <scope>NUCLEOTIDE SEQUENCE [LARGE SCALE GENOMIC DNA]</scope>
    <source>
        <strain evidence="2">DSM 241</strain>
    </source>
</reference>
<evidence type="ECO:0000313" key="1">
    <source>
        <dbReference type="EMBL" id="SEL47085.1"/>
    </source>
</evidence>
<gene>
    <name evidence="1" type="ORF">SAMN05444515_11758</name>
</gene>
<keyword evidence="2" id="KW-1185">Reference proteome</keyword>
<organism evidence="1 2">
    <name type="scientific">Ectothiorhodospira marina</name>
    <dbReference type="NCBI Taxonomy" id="1396821"/>
    <lineage>
        <taxon>Bacteria</taxon>
        <taxon>Pseudomonadati</taxon>
        <taxon>Pseudomonadota</taxon>
        <taxon>Gammaproteobacteria</taxon>
        <taxon>Chromatiales</taxon>
        <taxon>Ectothiorhodospiraceae</taxon>
        <taxon>Ectothiorhodospira</taxon>
    </lineage>
</organism>